<proteinExistence type="inferred from homology"/>
<dbReference type="Pfam" id="PF10294">
    <property type="entry name" value="Methyltransf_16"/>
    <property type="match status" value="1"/>
</dbReference>
<feature type="binding site" evidence="1">
    <location>
        <position position="162"/>
    </location>
    <ligand>
        <name>S-adenosyl-L-methionine</name>
        <dbReference type="ChEBI" id="CHEBI:59789"/>
    </ligand>
</feature>
<dbReference type="PANTHER" id="PTHR14614:SF132">
    <property type="entry name" value="PROTEIN-LYSINE METHYLTRANSFERASE C42C1.13"/>
    <property type="match status" value="1"/>
</dbReference>
<keyword evidence="1" id="KW-0949">S-adenosyl-L-methionine</keyword>
<dbReference type="PANTHER" id="PTHR14614">
    <property type="entry name" value="HEPATOCELLULAR CARCINOMA-ASSOCIATED ANTIGEN"/>
    <property type="match status" value="1"/>
</dbReference>
<accession>A0A8H3EBV1</accession>
<keyword evidence="1" id="KW-0489">Methyltransferase</keyword>
<feature type="binding site" evidence="1">
    <location>
        <position position="70"/>
    </location>
    <ligand>
        <name>S-adenosyl-L-methionine</name>
        <dbReference type="ChEBI" id="CHEBI:59789"/>
    </ligand>
</feature>
<comment type="subcellular location">
    <subcellularLocation>
        <location evidence="1">Cytoplasm</location>
    </subcellularLocation>
</comment>
<name>A0A8H3EBV1_9AGAM</name>
<dbReference type="EC" id="2.1.1.-" evidence="1"/>
<feature type="binding site" evidence="1">
    <location>
        <begin position="112"/>
        <end position="114"/>
    </location>
    <ligand>
        <name>S-adenosyl-L-methionine</name>
        <dbReference type="ChEBI" id="CHEBI:59789"/>
    </ligand>
</feature>
<evidence type="ECO:0000256" key="1">
    <source>
        <dbReference type="HAMAP-Rule" id="MF_03198"/>
    </source>
</evidence>
<sequence>MDRHTNDMNEIALDEHLDALDPLRHLRGDSLIPPQPPTVVHQTIELSFPPLDRPVKLVVDAGPGCGGIAWPAGEVQIKAVTPPSLSDWATQVLSRYLARRNSLMGQRIIELGSGTGLVGLVAGLLDAEEVIITDQEQLVGIMDENIKLNNLQDRVRASVFNWGQPIPSDLPPTVSLIIAADCVYAEPAFPLLVSTLADLNNTYPEAEILFCYKKRRKADKRFFGMLKKQFTWEEVADDPEREAYSREAITLLRLQRIRRL</sequence>
<feature type="binding site" evidence="1">
    <location>
        <position position="134"/>
    </location>
    <ligand>
        <name>S-adenosyl-L-methionine</name>
        <dbReference type="ChEBI" id="CHEBI:59789"/>
    </ligand>
</feature>
<organism evidence="2 3">
    <name type="scientific">Rhizoctonia solani</name>
    <dbReference type="NCBI Taxonomy" id="456999"/>
    <lineage>
        <taxon>Eukaryota</taxon>
        <taxon>Fungi</taxon>
        <taxon>Dikarya</taxon>
        <taxon>Basidiomycota</taxon>
        <taxon>Agaricomycotina</taxon>
        <taxon>Agaricomycetes</taxon>
        <taxon>Cantharellales</taxon>
        <taxon>Ceratobasidiaceae</taxon>
        <taxon>Rhizoctonia</taxon>
    </lineage>
</organism>
<comment type="function">
    <text evidence="1">S-adenosyl-L-methionine-dependent protein-lysine N-methyltransferase that methylates elongation factor 1-alpha.</text>
</comment>
<protein>
    <recommendedName>
        <fullName evidence="1">Protein-lysine N-methyltransferase EFM6</fullName>
        <ecNumber evidence="1">2.1.1.-</ecNumber>
    </recommendedName>
    <alternativeName>
        <fullName evidence="1">Elongation factor methyltransferase 6</fullName>
    </alternativeName>
</protein>
<dbReference type="EMBL" id="CAJNJQ010006509">
    <property type="protein sequence ID" value="CAE7230017.1"/>
    <property type="molecule type" value="Genomic_DNA"/>
</dbReference>
<dbReference type="GO" id="GO:0016279">
    <property type="term" value="F:protein-lysine N-methyltransferase activity"/>
    <property type="evidence" value="ECO:0007669"/>
    <property type="project" value="UniProtKB-UniRule"/>
</dbReference>
<dbReference type="HAMAP" id="MF_03198">
    <property type="entry name" value="Methyltr_EFM6"/>
    <property type="match status" value="1"/>
</dbReference>
<comment type="caution">
    <text evidence="2">The sequence shown here is derived from an EMBL/GenBank/DDBJ whole genome shotgun (WGS) entry which is preliminary data.</text>
</comment>
<feature type="binding site" evidence="1">
    <location>
        <position position="180"/>
    </location>
    <ligand>
        <name>S-adenosyl-L-methionine</name>
        <dbReference type="ChEBI" id="CHEBI:59789"/>
    </ligand>
</feature>
<dbReference type="Gene3D" id="3.40.50.150">
    <property type="entry name" value="Vaccinia Virus protein VP39"/>
    <property type="match status" value="1"/>
</dbReference>
<dbReference type="SUPFAM" id="SSF53335">
    <property type="entry name" value="S-adenosyl-L-methionine-dependent methyltransferases"/>
    <property type="match status" value="1"/>
</dbReference>
<dbReference type="InterPro" id="IPR019410">
    <property type="entry name" value="Methyltransf_16"/>
</dbReference>
<evidence type="ECO:0000313" key="3">
    <source>
        <dbReference type="Proteomes" id="UP000663827"/>
    </source>
</evidence>
<keyword evidence="1" id="KW-0808">Transferase</keyword>
<dbReference type="InterPro" id="IPR029063">
    <property type="entry name" value="SAM-dependent_MTases_sf"/>
</dbReference>
<dbReference type="GO" id="GO:0005737">
    <property type="term" value="C:cytoplasm"/>
    <property type="evidence" value="ECO:0007669"/>
    <property type="project" value="UniProtKB-SubCell"/>
</dbReference>
<reference evidence="2" key="1">
    <citation type="submission" date="2021-01" db="EMBL/GenBank/DDBJ databases">
        <authorList>
            <person name="Kaushik A."/>
        </authorList>
    </citation>
    <scope>NUCLEOTIDE SEQUENCE</scope>
    <source>
        <strain evidence="2">AG5</strain>
    </source>
</reference>
<dbReference type="GO" id="GO:0032259">
    <property type="term" value="P:methylation"/>
    <property type="evidence" value="ECO:0007669"/>
    <property type="project" value="UniProtKB-KW"/>
</dbReference>
<dbReference type="AlphaFoldDB" id="A0A8H3EBV1"/>
<dbReference type="InterPro" id="IPR033684">
    <property type="entry name" value="EFM6"/>
</dbReference>
<keyword evidence="1" id="KW-0963">Cytoplasm</keyword>
<comment type="similarity">
    <text evidence="1">Belongs to the class I-like SAM-binding methyltransferase superfamily. METTL21 family. EFM6 subfamily.</text>
</comment>
<dbReference type="Proteomes" id="UP000663827">
    <property type="component" value="Unassembled WGS sequence"/>
</dbReference>
<gene>
    <name evidence="1" type="primary">EFM6</name>
    <name evidence="2" type="ORF">RDB_LOCUS184088</name>
</gene>
<evidence type="ECO:0000313" key="2">
    <source>
        <dbReference type="EMBL" id="CAE7230017.1"/>
    </source>
</evidence>